<proteinExistence type="inferred from homology"/>
<comment type="caution">
    <text evidence="7">The sequence shown here is derived from an EMBL/GenBank/DDBJ whole genome shotgun (WGS) entry which is preliminary data.</text>
</comment>
<name>A0A117DZT4_ASPNG</name>
<dbReference type="Gene3D" id="3.50.50.60">
    <property type="entry name" value="FAD/NAD(P)-binding domain"/>
    <property type="match status" value="1"/>
</dbReference>
<dbReference type="VEuPathDB" id="FungiDB:ATCC64974_104820"/>
<evidence type="ECO:0000256" key="5">
    <source>
        <dbReference type="SAM" id="SignalP"/>
    </source>
</evidence>
<dbReference type="VEuPathDB" id="FungiDB:M747DRAFT_312958"/>
<gene>
    <name evidence="7" type="ORF">ABL_04196</name>
</gene>
<evidence type="ECO:0000313" key="7">
    <source>
        <dbReference type="EMBL" id="GAQ41508.1"/>
    </source>
</evidence>
<keyword evidence="4" id="KW-0274">FAD</keyword>
<feature type="domain" description="Amine oxidase" evidence="6">
    <location>
        <begin position="38"/>
        <end position="464"/>
    </location>
</feature>
<dbReference type="InterPro" id="IPR001613">
    <property type="entry name" value="Flavin_amine_oxidase"/>
</dbReference>
<evidence type="ECO:0000256" key="4">
    <source>
        <dbReference type="RuleBase" id="RU362067"/>
    </source>
</evidence>
<dbReference type="Proteomes" id="UP000068243">
    <property type="component" value="Unassembled WGS sequence"/>
</dbReference>
<feature type="chain" id="PRO_5007147784" description="Amine oxidase" evidence="5">
    <location>
        <begin position="19"/>
        <end position="513"/>
    </location>
</feature>
<sequence>MRFVPAAAVALPVLAAHAAPLAEPTCSNTDVVILGAGVAGLTAAQTLLDKGVENFIVLEARNESGGRLYSRNFAGHKIEVGANWVHGPGGLETGNINPMWTMVERADLKRVKTNEEDRSVYPKQSETAVVAALKSAKVATDKVLVDAVDILKNNRQDRTFRAGQRLQHWDPAKNDPAGQLADWWAWDWEAASPPEENSEVFGAISTIATYEYFSEGDWFICDNAGFVSAIRRNVSAVLNGPADRVRFNNKVTKIKHSSNGVTVTSDKGCVNAKYAIVTFSLGVLQRGHVEYDPPLPPWKAQGIAGFEIGTYTKIFLKFKSSFWDKKQFLMWADPHVRGNYPVFQPLDIPGLYENSNILVATVTGERSYRVESQTNEETKQELLKVLKHMYGERVSELEEIYYPRWSTEDWSYGSYSYWPPSTSLQEHQNLRANVDSVFFAGEATSQEFFGYLHGAYYEGKHVAEFLAPCLNMDPDVPWCQTANYQVLTGVTPYDLYNPVNGWYIYNDKVPGHD</sequence>
<dbReference type="SUPFAM" id="SSF51905">
    <property type="entry name" value="FAD/NAD(P)-binding domain"/>
    <property type="match status" value="1"/>
</dbReference>
<dbReference type="InterPro" id="IPR050281">
    <property type="entry name" value="Flavin_monoamine_oxidase"/>
</dbReference>
<dbReference type="EC" id="1.4.3.-" evidence="4"/>
<feature type="signal peptide" evidence="5">
    <location>
        <begin position="1"/>
        <end position="18"/>
    </location>
</feature>
<feature type="binding site" evidence="3">
    <location>
        <position position="251"/>
    </location>
    <ligand>
        <name>FAD</name>
        <dbReference type="ChEBI" id="CHEBI:57692"/>
    </ligand>
</feature>
<reference evidence="8" key="1">
    <citation type="journal article" date="2016" name="Genome Announc.">
        <title>Draft genome sequence of Aspergillus niger strain An76.</title>
        <authorList>
            <person name="Gong W."/>
            <person name="Cheng Z."/>
            <person name="Zhang H."/>
            <person name="Liu L."/>
            <person name="Gao P."/>
            <person name="Wang L."/>
        </authorList>
    </citation>
    <scope>NUCLEOTIDE SEQUENCE [LARGE SCALE GENOMIC DNA]</scope>
    <source>
        <strain evidence="8">An76</strain>
    </source>
</reference>
<dbReference type="Gene3D" id="3.90.660.10">
    <property type="match status" value="1"/>
</dbReference>
<dbReference type="PRINTS" id="PR00757">
    <property type="entry name" value="AMINEOXDASEF"/>
</dbReference>
<dbReference type="EMBL" id="BCMY01000006">
    <property type="protein sequence ID" value="GAQ41508.1"/>
    <property type="molecule type" value="Genomic_DNA"/>
</dbReference>
<dbReference type="GO" id="GO:0016491">
    <property type="term" value="F:oxidoreductase activity"/>
    <property type="evidence" value="ECO:0007669"/>
    <property type="project" value="UniProtKB-KW"/>
</dbReference>
<evidence type="ECO:0000313" key="8">
    <source>
        <dbReference type="Proteomes" id="UP000068243"/>
    </source>
</evidence>
<evidence type="ECO:0000259" key="6">
    <source>
        <dbReference type="Pfam" id="PF01593"/>
    </source>
</evidence>
<dbReference type="OrthoDB" id="7777654at2759"/>
<comment type="similarity">
    <text evidence="4">Belongs to the flavin monoamine oxidase family.</text>
</comment>
<comment type="cofactor">
    <cofactor evidence="1 4">
        <name>FAD</name>
        <dbReference type="ChEBI" id="CHEBI:57692"/>
    </cofactor>
</comment>
<dbReference type="InterPro" id="IPR002937">
    <property type="entry name" value="Amino_oxidase"/>
</dbReference>
<dbReference type="InterPro" id="IPR036188">
    <property type="entry name" value="FAD/NAD-bd_sf"/>
</dbReference>
<keyword evidence="5" id="KW-0732">Signal</keyword>
<keyword evidence="2 4" id="KW-0560">Oxidoreductase</keyword>
<organism evidence="7 8">
    <name type="scientific">Aspergillus niger</name>
    <dbReference type="NCBI Taxonomy" id="5061"/>
    <lineage>
        <taxon>Eukaryota</taxon>
        <taxon>Fungi</taxon>
        <taxon>Dikarya</taxon>
        <taxon>Ascomycota</taxon>
        <taxon>Pezizomycotina</taxon>
        <taxon>Eurotiomycetes</taxon>
        <taxon>Eurotiomycetidae</taxon>
        <taxon>Eurotiales</taxon>
        <taxon>Aspergillaceae</taxon>
        <taxon>Aspergillus</taxon>
        <taxon>Aspergillus subgen. Circumdati</taxon>
    </lineage>
</organism>
<dbReference type="VEuPathDB" id="FungiDB:An08g01910"/>
<dbReference type="AlphaFoldDB" id="A0A117DZT4"/>
<dbReference type="VEuPathDB" id="FungiDB:ASPNIDRAFT2_1179638"/>
<dbReference type="GO" id="GO:0006598">
    <property type="term" value="P:polyamine catabolic process"/>
    <property type="evidence" value="ECO:0007669"/>
    <property type="project" value="TreeGrafter"/>
</dbReference>
<evidence type="ECO:0000256" key="1">
    <source>
        <dbReference type="ARBA" id="ARBA00001974"/>
    </source>
</evidence>
<dbReference type="PANTHER" id="PTHR10742">
    <property type="entry name" value="FLAVIN MONOAMINE OXIDASE"/>
    <property type="match status" value="1"/>
</dbReference>
<evidence type="ECO:0000256" key="3">
    <source>
        <dbReference type="PIRSR" id="PIRSR601613-1"/>
    </source>
</evidence>
<dbReference type="PANTHER" id="PTHR10742:SF313">
    <property type="entry name" value="AMINE OXIDASE"/>
    <property type="match status" value="1"/>
</dbReference>
<protein>
    <recommendedName>
        <fullName evidence="4">Amine oxidase</fullName>
        <ecNumber evidence="4">1.4.3.-</ecNumber>
    </recommendedName>
</protein>
<feature type="binding site" evidence="3">
    <location>
        <begin position="59"/>
        <end position="60"/>
    </location>
    <ligand>
        <name>FAD</name>
        <dbReference type="ChEBI" id="CHEBI:57692"/>
    </ligand>
</feature>
<dbReference type="Pfam" id="PF01593">
    <property type="entry name" value="Amino_oxidase"/>
    <property type="match status" value="1"/>
</dbReference>
<dbReference type="OMA" id="KEWNDYG"/>
<accession>A0A117DZT4</accession>
<evidence type="ECO:0000256" key="2">
    <source>
        <dbReference type="ARBA" id="ARBA00023002"/>
    </source>
</evidence>
<keyword evidence="4" id="KW-0285">Flavoprotein</keyword>
<dbReference type="SUPFAM" id="SSF54373">
    <property type="entry name" value="FAD-linked reductases, C-terminal domain"/>
    <property type="match status" value="1"/>
</dbReference>